<accession>A0A1H7JDK2</accession>
<dbReference type="OrthoDB" id="9808367at2"/>
<keyword evidence="4" id="KW-1185">Reference proteome</keyword>
<dbReference type="GO" id="GO:0004407">
    <property type="term" value="F:histone deacetylase activity"/>
    <property type="evidence" value="ECO:0007669"/>
    <property type="project" value="TreeGrafter"/>
</dbReference>
<protein>
    <submittedName>
        <fullName evidence="3">Acetoin utilization deacetylase AcuC</fullName>
    </submittedName>
</protein>
<evidence type="ECO:0000313" key="3">
    <source>
        <dbReference type="EMBL" id="SEK72060.1"/>
    </source>
</evidence>
<dbReference type="RefSeq" id="WP_093032352.1">
    <property type="nucleotide sequence ID" value="NZ_FOAG01000002.1"/>
</dbReference>
<dbReference type="AlphaFoldDB" id="A0A1H7JDK2"/>
<reference evidence="3 4" key="1">
    <citation type="submission" date="2016-10" db="EMBL/GenBank/DDBJ databases">
        <authorList>
            <person name="de Groot N.N."/>
        </authorList>
    </citation>
    <scope>NUCLEOTIDE SEQUENCE [LARGE SCALE GENOMIC DNA]</scope>
    <source>
        <strain evidence="3 4">DSM 100674</strain>
    </source>
</reference>
<proteinExistence type="inferred from homology"/>
<dbReference type="Gene3D" id="3.40.800.20">
    <property type="entry name" value="Histone deacetylase domain"/>
    <property type="match status" value="1"/>
</dbReference>
<comment type="similarity">
    <text evidence="1">Belongs to the histone deacetylase family.</text>
</comment>
<organism evidence="3 4">
    <name type="scientific">Roseovarius azorensis</name>
    <dbReference type="NCBI Taxonomy" id="1287727"/>
    <lineage>
        <taxon>Bacteria</taxon>
        <taxon>Pseudomonadati</taxon>
        <taxon>Pseudomonadota</taxon>
        <taxon>Alphaproteobacteria</taxon>
        <taxon>Rhodobacterales</taxon>
        <taxon>Roseobacteraceae</taxon>
        <taxon>Roseovarius</taxon>
    </lineage>
</organism>
<dbReference type="Proteomes" id="UP000199582">
    <property type="component" value="Unassembled WGS sequence"/>
</dbReference>
<gene>
    <name evidence="3" type="ORF">SAMN05443999_102128</name>
</gene>
<dbReference type="Pfam" id="PF00850">
    <property type="entry name" value="Hist_deacetyl"/>
    <property type="match status" value="1"/>
</dbReference>
<evidence type="ECO:0000259" key="2">
    <source>
        <dbReference type="Pfam" id="PF00850"/>
    </source>
</evidence>
<dbReference type="GO" id="GO:0040029">
    <property type="term" value="P:epigenetic regulation of gene expression"/>
    <property type="evidence" value="ECO:0007669"/>
    <property type="project" value="TreeGrafter"/>
</dbReference>
<dbReference type="SUPFAM" id="SSF52768">
    <property type="entry name" value="Arginase/deacetylase"/>
    <property type="match status" value="1"/>
</dbReference>
<evidence type="ECO:0000256" key="1">
    <source>
        <dbReference type="ARBA" id="ARBA00005947"/>
    </source>
</evidence>
<sequence>MTTALITHPDCLGHETPPGHPEQVARLERILTALEDRDLVRVSAPLVAEDDLLRVHPRRHVEAVRAAAPISGIAQLDPDTWMSSGTLAAAHRAAGGAVRAVDLVLSGEVRNAFVAVRPPGHHAERETAMGFCLFGNVAVAAKHALVHHGLARVAVVDFDVHHGNGTQDLLEDEPRALFVSSHQFPLWPGTGTADETGPHDTILNLPLAPGTGGAEFRRAYEEKVFPRVQAFKPDLILVSAGFDAHRDDPLAELMLDTGDFAWVTERLCDLADTLSGGRLVSCLEGGYNLHALAESVAAHVDVLIARGAA</sequence>
<dbReference type="PRINTS" id="PR01270">
    <property type="entry name" value="HDASUPER"/>
</dbReference>
<dbReference type="InterPro" id="IPR023801">
    <property type="entry name" value="His_deacetylse_dom"/>
</dbReference>
<feature type="domain" description="Histone deacetylase" evidence="2">
    <location>
        <begin position="20"/>
        <end position="302"/>
    </location>
</feature>
<dbReference type="STRING" id="1287727.SAMN05443999_102128"/>
<dbReference type="InterPro" id="IPR000286">
    <property type="entry name" value="HDACs"/>
</dbReference>
<dbReference type="InterPro" id="IPR037138">
    <property type="entry name" value="His_deacetylse_dom_sf"/>
</dbReference>
<dbReference type="PANTHER" id="PTHR10625">
    <property type="entry name" value="HISTONE DEACETYLASE HDAC1-RELATED"/>
    <property type="match status" value="1"/>
</dbReference>
<dbReference type="PANTHER" id="PTHR10625:SF10">
    <property type="entry name" value="HISTONE DEACETYLASE HDAC1"/>
    <property type="match status" value="1"/>
</dbReference>
<name>A0A1H7JDK2_9RHOB</name>
<dbReference type="InterPro" id="IPR023696">
    <property type="entry name" value="Ureohydrolase_dom_sf"/>
</dbReference>
<dbReference type="EMBL" id="FOAG01000002">
    <property type="protein sequence ID" value="SEK72060.1"/>
    <property type="molecule type" value="Genomic_DNA"/>
</dbReference>
<evidence type="ECO:0000313" key="4">
    <source>
        <dbReference type="Proteomes" id="UP000199582"/>
    </source>
</evidence>
<dbReference type="CDD" id="cd11599">
    <property type="entry name" value="HDAC_classII_2"/>
    <property type="match status" value="1"/>
</dbReference>